<sequence length="221" mass="23757">MIRYLFLIVIVLIHIDGIRGVPKKRYSSFCSVPLCTSTKQNSTTGNCSSGSVCYRFLTNSDQSFCAPRIDCSMFEPCIDDDNRCSSNLSVCIVNSCCPTSICIPFALNHSCTDDQSMSSVPTAPGLGSQTSEAPQPSVLYSTILTRLMSSTFGSTTQEPVTTPVSGCTWSTWANGQCSVTCGTGVYTRQRVCLNANNGACNTCAQNSTINGTRPCFFPDCQ</sequence>
<evidence type="ECO:0000313" key="2">
    <source>
        <dbReference type="EMBL" id="CAF3955197.1"/>
    </source>
</evidence>
<dbReference type="SUPFAM" id="SSF82895">
    <property type="entry name" value="TSP-1 type 1 repeat"/>
    <property type="match status" value="1"/>
</dbReference>
<accession>A0A819KU05</accession>
<dbReference type="Pfam" id="PF00090">
    <property type="entry name" value="TSP_1"/>
    <property type="match status" value="1"/>
</dbReference>
<dbReference type="SMART" id="SM00209">
    <property type="entry name" value="TSP1"/>
    <property type="match status" value="1"/>
</dbReference>
<dbReference type="AlphaFoldDB" id="A0A819KU05"/>
<dbReference type="Proteomes" id="UP000663868">
    <property type="component" value="Unassembled WGS sequence"/>
</dbReference>
<comment type="caution">
    <text evidence="2">The sequence shown here is derived from an EMBL/GenBank/DDBJ whole genome shotgun (WGS) entry which is preliminary data.</text>
</comment>
<dbReference type="Gene3D" id="2.20.100.10">
    <property type="entry name" value="Thrombospondin type-1 (TSP1) repeat"/>
    <property type="match status" value="1"/>
</dbReference>
<protein>
    <submittedName>
        <fullName evidence="2">Uncharacterized protein</fullName>
    </submittedName>
</protein>
<feature type="chain" id="PRO_5032685001" evidence="1">
    <location>
        <begin position="21"/>
        <end position="221"/>
    </location>
</feature>
<organism evidence="2 3">
    <name type="scientific">Adineta steineri</name>
    <dbReference type="NCBI Taxonomy" id="433720"/>
    <lineage>
        <taxon>Eukaryota</taxon>
        <taxon>Metazoa</taxon>
        <taxon>Spiralia</taxon>
        <taxon>Gnathifera</taxon>
        <taxon>Rotifera</taxon>
        <taxon>Eurotatoria</taxon>
        <taxon>Bdelloidea</taxon>
        <taxon>Adinetida</taxon>
        <taxon>Adinetidae</taxon>
        <taxon>Adineta</taxon>
    </lineage>
</organism>
<dbReference type="InterPro" id="IPR036383">
    <property type="entry name" value="TSP1_rpt_sf"/>
</dbReference>
<name>A0A819KU05_9BILA</name>
<feature type="signal peptide" evidence="1">
    <location>
        <begin position="1"/>
        <end position="20"/>
    </location>
</feature>
<evidence type="ECO:0000313" key="3">
    <source>
        <dbReference type="Proteomes" id="UP000663868"/>
    </source>
</evidence>
<reference evidence="2" key="1">
    <citation type="submission" date="2021-02" db="EMBL/GenBank/DDBJ databases">
        <authorList>
            <person name="Nowell W R."/>
        </authorList>
    </citation>
    <scope>NUCLEOTIDE SEQUENCE</scope>
</reference>
<gene>
    <name evidence="2" type="ORF">KXQ929_LOCUS25852</name>
</gene>
<proteinExistence type="predicted"/>
<evidence type="ECO:0000256" key="1">
    <source>
        <dbReference type="SAM" id="SignalP"/>
    </source>
</evidence>
<dbReference type="EMBL" id="CAJOBB010002281">
    <property type="protein sequence ID" value="CAF3955197.1"/>
    <property type="molecule type" value="Genomic_DNA"/>
</dbReference>
<dbReference type="InterPro" id="IPR000884">
    <property type="entry name" value="TSP1_rpt"/>
</dbReference>
<keyword evidence="1" id="KW-0732">Signal</keyword>
<dbReference type="PROSITE" id="PS50092">
    <property type="entry name" value="TSP1"/>
    <property type="match status" value="1"/>
</dbReference>